<dbReference type="GO" id="GO:0020037">
    <property type="term" value="F:heme binding"/>
    <property type="evidence" value="ECO:0007669"/>
    <property type="project" value="TreeGrafter"/>
</dbReference>
<dbReference type="Gene3D" id="2.60.40.650">
    <property type="match status" value="1"/>
</dbReference>
<dbReference type="InterPro" id="IPR036374">
    <property type="entry name" value="OxRdtase_Mopterin-bd_sf"/>
</dbReference>
<evidence type="ECO:0000313" key="5">
    <source>
        <dbReference type="Proteomes" id="UP000298127"/>
    </source>
</evidence>
<dbReference type="Gene3D" id="3.90.420.10">
    <property type="entry name" value="Oxidoreductase, molybdopterin-binding domain"/>
    <property type="match status" value="1"/>
</dbReference>
<feature type="transmembrane region" description="Helical" evidence="2">
    <location>
        <begin position="101"/>
        <end position="119"/>
    </location>
</feature>
<dbReference type="SUPFAM" id="SSF81296">
    <property type="entry name" value="E set domains"/>
    <property type="match status" value="1"/>
</dbReference>
<dbReference type="InterPro" id="IPR000572">
    <property type="entry name" value="OxRdtase_Mopterin-bd_dom"/>
</dbReference>
<dbReference type="GO" id="GO:0006790">
    <property type="term" value="P:sulfur compound metabolic process"/>
    <property type="evidence" value="ECO:0007669"/>
    <property type="project" value="TreeGrafter"/>
</dbReference>
<dbReference type="GO" id="GO:0008482">
    <property type="term" value="F:sulfite oxidase activity"/>
    <property type="evidence" value="ECO:0007669"/>
    <property type="project" value="TreeGrafter"/>
</dbReference>
<keyword evidence="2" id="KW-0472">Membrane</keyword>
<evidence type="ECO:0000256" key="2">
    <source>
        <dbReference type="SAM" id="Phobius"/>
    </source>
</evidence>
<feature type="transmembrane region" description="Helical" evidence="2">
    <location>
        <begin position="204"/>
        <end position="225"/>
    </location>
</feature>
<dbReference type="PANTHER" id="PTHR19372">
    <property type="entry name" value="SULFITE REDUCTASE"/>
    <property type="match status" value="1"/>
</dbReference>
<reference evidence="4 5" key="1">
    <citation type="journal article" date="2018" name="J. Microbiol.">
        <title>Leifsonia flava sp. nov., a novel actinobacterium isolated from the rhizosphere of Aquilegia viridiflora.</title>
        <authorList>
            <person name="Cai Y."/>
            <person name="Tao W.Z."/>
            <person name="Ma Y.J."/>
            <person name="Cheng J."/>
            <person name="Zhang M.Y."/>
            <person name="Zhang Y.X."/>
        </authorList>
    </citation>
    <scope>NUCLEOTIDE SEQUENCE [LARGE SCALE GENOMIC DNA]</scope>
    <source>
        <strain evidence="4 5">SYP-B2174</strain>
    </source>
</reference>
<evidence type="ECO:0000313" key="4">
    <source>
        <dbReference type="EMBL" id="TFV98209.1"/>
    </source>
</evidence>
<evidence type="ECO:0000259" key="3">
    <source>
        <dbReference type="Pfam" id="PF00174"/>
    </source>
</evidence>
<dbReference type="RefSeq" id="WP_135120210.1">
    <property type="nucleotide sequence ID" value="NZ_SPQZ01000003.1"/>
</dbReference>
<dbReference type="Proteomes" id="UP000298127">
    <property type="component" value="Unassembled WGS sequence"/>
</dbReference>
<accession>A0A4Y9R0J4</accession>
<keyword evidence="2" id="KW-1133">Transmembrane helix</keyword>
<evidence type="ECO:0000256" key="1">
    <source>
        <dbReference type="SAM" id="MobiDB-lite"/>
    </source>
</evidence>
<dbReference type="PANTHER" id="PTHR19372:SF7">
    <property type="entry name" value="SULFITE OXIDASE, MITOCHONDRIAL"/>
    <property type="match status" value="1"/>
</dbReference>
<organism evidence="4 5">
    <name type="scientific">Orlajensenia leifsoniae</name>
    <dbReference type="NCBI Taxonomy" id="2561933"/>
    <lineage>
        <taxon>Bacteria</taxon>
        <taxon>Bacillati</taxon>
        <taxon>Actinomycetota</taxon>
        <taxon>Actinomycetes</taxon>
        <taxon>Micrococcales</taxon>
        <taxon>Microbacteriaceae</taxon>
        <taxon>Orlajensenia</taxon>
    </lineage>
</organism>
<feature type="domain" description="Oxidoreductase molybdopterin-binding" evidence="3">
    <location>
        <begin position="278"/>
        <end position="429"/>
    </location>
</feature>
<keyword evidence="5" id="KW-1185">Reference proteome</keyword>
<feature type="compositionally biased region" description="Low complexity" evidence="1">
    <location>
        <begin position="169"/>
        <end position="194"/>
    </location>
</feature>
<dbReference type="AlphaFoldDB" id="A0A4Y9R0J4"/>
<feature type="region of interest" description="Disordered" evidence="1">
    <location>
        <begin position="169"/>
        <end position="197"/>
    </location>
</feature>
<dbReference type="SUPFAM" id="SSF56524">
    <property type="entry name" value="Oxidoreductase molybdopterin-binding domain"/>
    <property type="match status" value="1"/>
</dbReference>
<feature type="transmembrane region" description="Helical" evidence="2">
    <location>
        <begin position="74"/>
        <end position="94"/>
    </location>
</feature>
<comment type="caution">
    <text evidence="4">The sequence shown here is derived from an EMBL/GenBank/DDBJ whole genome shotgun (WGS) entry which is preliminary data.</text>
</comment>
<dbReference type="GO" id="GO:0043546">
    <property type="term" value="F:molybdopterin cofactor binding"/>
    <property type="evidence" value="ECO:0007669"/>
    <property type="project" value="TreeGrafter"/>
</dbReference>
<name>A0A4Y9R0J4_9MICO</name>
<keyword evidence="2" id="KW-0812">Transmembrane</keyword>
<feature type="transmembrane region" description="Helical" evidence="2">
    <location>
        <begin position="12"/>
        <end position="39"/>
    </location>
</feature>
<sequence>MANDKRHPRKRFWAWSALAGLVSAAAFLASAELVALIFAREGSPILAVGSFVIDIVPRWAKEFAIETFGANDKLFLLLGLAFGVAVAAAVAGVLQFLRPPLGVIALGLAGVLSTAAIVTRAGATALAWLPPVVGTIVGSLLLWLLVTKLRSWRDDVVASRRDAVSMTDAAGAGPVASDSPAASGPASATQTTPAQKGPLDRRSFFRLLGITAAGAAIVGVGARVVNVTTGSIDAVRKALKLPAAQEKVMVPDGADLDIPGISPLYTGNKDFYRVDTALTVPSIDPDTWRLTIDGMVGEKIELSFDDLVGMGLNEYSITLTCVSNEVGGDLLGTAKWLGIPVRDVLEKAAPKSGADMVLSRSIDGFTASTPLASLTDPKLDAILAVGMNGEPLPLEHGFPVRMVVPGLYGYVSATKWLTELKVTTFAKDEAYWTPRGYSAKAPIKFSSRIDTPRLDKAIDAGPVKVAGVAWAQTVGIKQVDVKIDDNDWQAAKLSVPVNVDTWVQWYVDWEATPGTHYVTVRATDKNGKQQVEERAPIAPDGSSGLQKTLIRVN</sequence>
<dbReference type="InterPro" id="IPR014756">
    <property type="entry name" value="Ig_E-set"/>
</dbReference>
<proteinExistence type="predicted"/>
<protein>
    <submittedName>
        <fullName evidence="4">Oxidoreductase</fullName>
    </submittedName>
</protein>
<gene>
    <name evidence="4" type="ORF">E4M00_09315</name>
</gene>
<dbReference type="Pfam" id="PF00174">
    <property type="entry name" value="Oxidored_molyb"/>
    <property type="match status" value="1"/>
</dbReference>
<feature type="transmembrane region" description="Helical" evidence="2">
    <location>
        <begin position="125"/>
        <end position="146"/>
    </location>
</feature>
<dbReference type="EMBL" id="SPQZ01000003">
    <property type="protein sequence ID" value="TFV98209.1"/>
    <property type="molecule type" value="Genomic_DNA"/>
</dbReference>